<dbReference type="WBParaSite" id="TMUE_2000008114.2">
    <property type="protein sequence ID" value="TMUE_2000008114.2"/>
    <property type="gene ID" value="WBGene00302658"/>
</dbReference>
<dbReference type="InterPro" id="IPR052207">
    <property type="entry name" value="Max-like/E-box_TFs"/>
</dbReference>
<reference evidence="8" key="3">
    <citation type="submission" date="2019-12" db="UniProtKB">
        <authorList>
            <consortium name="WormBaseParasite"/>
        </authorList>
    </citation>
    <scope>IDENTIFICATION</scope>
</reference>
<dbReference type="SMART" id="SM00353">
    <property type="entry name" value="HLH"/>
    <property type="match status" value="1"/>
</dbReference>
<dbReference type="GO" id="GO:0000981">
    <property type="term" value="F:DNA-binding transcription factor activity, RNA polymerase II-specific"/>
    <property type="evidence" value="ECO:0007669"/>
    <property type="project" value="TreeGrafter"/>
</dbReference>
<evidence type="ECO:0000259" key="6">
    <source>
        <dbReference type="PROSITE" id="PS50888"/>
    </source>
</evidence>
<evidence type="ECO:0000256" key="2">
    <source>
        <dbReference type="ARBA" id="ARBA00023015"/>
    </source>
</evidence>
<dbReference type="PANTHER" id="PTHR15741">
    <property type="entry name" value="BASIC HELIX-LOOP-HELIX ZIP TRANSCRIPTION FACTOR"/>
    <property type="match status" value="1"/>
</dbReference>
<dbReference type="InterPro" id="IPR011598">
    <property type="entry name" value="bHLH_dom"/>
</dbReference>
<comment type="subcellular location">
    <subcellularLocation>
        <location evidence="1">Nucleus</location>
    </subcellularLocation>
</comment>
<dbReference type="SUPFAM" id="SSF47459">
    <property type="entry name" value="HLH, helix-loop-helix DNA-binding domain"/>
    <property type="match status" value="1"/>
</dbReference>
<dbReference type="AlphaFoldDB" id="A0A5S6QLS1"/>
<organism evidence="7 8">
    <name type="scientific">Trichuris muris</name>
    <name type="common">Mouse whipworm</name>
    <dbReference type="NCBI Taxonomy" id="70415"/>
    <lineage>
        <taxon>Eukaryota</taxon>
        <taxon>Metazoa</taxon>
        <taxon>Ecdysozoa</taxon>
        <taxon>Nematoda</taxon>
        <taxon>Enoplea</taxon>
        <taxon>Dorylaimia</taxon>
        <taxon>Trichinellida</taxon>
        <taxon>Trichuridae</taxon>
        <taxon>Trichuris</taxon>
    </lineage>
</organism>
<dbReference type="WBParaSite" id="TMUE_2000008114.3">
    <property type="protein sequence ID" value="TMUE_2000008114.3"/>
    <property type="gene ID" value="WBGene00302658"/>
</dbReference>
<dbReference type="InterPro" id="IPR036638">
    <property type="entry name" value="HLH_DNA-bd_sf"/>
</dbReference>
<dbReference type="GO" id="GO:0005634">
    <property type="term" value="C:nucleus"/>
    <property type="evidence" value="ECO:0007669"/>
    <property type="project" value="UniProtKB-SubCell"/>
</dbReference>
<reference evidence="7" key="2">
    <citation type="submission" date="2014-03" db="EMBL/GenBank/DDBJ databases">
        <title>The whipworm genome and dual-species transcriptomics of an intimate host-pathogen interaction.</title>
        <authorList>
            <person name="Foth B.J."/>
            <person name="Tsai I.J."/>
            <person name="Reid A.J."/>
            <person name="Bancroft A.J."/>
            <person name="Nichol S."/>
            <person name="Tracey A."/>
            <person name="Holroyd N."/>
            <person name="Cotton J.A."/>
            <person name="Stanley E.J."/>
            <person name="Zarowiecki M."/>
            <person name="Liu J.Z."/>
            <person name="Huckvale T."/>
            <person name="Cooper P.J."/>
            <person name="Grencis R.K."/>
            <person name="Berriman M."/>
        </authorList>
    </citation>
    <scope>NUCLEOTIDE SEQUENCE [LARGE SCALE GENOMIC DNA]</scope>
    <source>
        <strain evidence="7">Edinburgh</strain>
    </source>
</reference>
<dbReference type="GO" id="GO:0046983">
    <property type="term" value="F:protein dimerization activity"/>
    <property type="evidence" value="ECO:0007669"/>
    <property type="project" value="InterPro"/>
</dbReference>
<dbReference type="PANTHER" id="PTHR15741:SF25">
    <property type="entry name" value="MAX-LIKE PROTEIN X"/>
    <property type="match status" value="1"/>
</dbReference>
<keyword evidence="2" id="KW-0805">Transcription regulation</keyword>
<protein>
    <submittedName>
        <fullName evidence="8 9">BHLH domain-containing protein</fullName>
    </submittedName>
</protein>
<dbReference type="Gene3D" id="4.10.280.10">
    <property type="entry name" value="Helix-loop-helix DNA-binding domain"/>
    <property type="match status" value="1"/>
</dbReference>
<sequence length="180" mass="20927">MFEPVIGNVGAVDSSTDRKKQVHLKCEKMRREAIKVGYNELKDMLPPEAAPVGYKLTNASILYRAAEFLKKLKLTEKQQSEEISKLHSQLVALQIICQNYAQMAVQKSPTFEALETDTVPYLKFELFRALMDFWFESFNNSVEMEEYCKLAQSMLQWFEQKLDFNVVSSIFDDVYQSKRN</sequence>
<dbReference type="GO" id="GO:0000978">
    <property type="term" value="F:RNA polymerase II cis-regulatory region sequence-specific DNA binding"/>
    <property type="evidence" value="ECO:0007669"/>
    <property type="project" value="TreeGrafter"/>
</dbReference>
<dbReference type="Pfam" id="PF00010">
    <property type="entry name" value="HLH"/>
    <property type="match status" value="1"/>
</dbReference>
<evidence type="ECO:0000313" key="8">
    <source>
        <dbReference type="WBParaSite" id="TMUE_2000008114.1"/>
    </source>
</evidence>
<evidence type="ECO:0000256" key="3">
    <source>
        <dbReference type="ARBA" id="ARBA00023125"/>
    </source>
</evidence>
<dbReference type="PROSITE" id="PS50888">
    <property type="entry name" value="BHLH"/>
    <property type="match status" value="1"/>
</dbReference>
<keyword evidence="7" id="KW-1185">Reference proteome</keyword>
<evidence type="ECO:0000256" key="4">
    <source>
        <dbReference type="ARBA" id="ARBA00023163"/>
    </source>
</evidence>
<proteinExistence type="predicted"/>
<feature type="domain" description="BHLH" evidence="6">
    <location>
        <begin position="18"/>
        <end position="72"/>
    </location>
</feature>
<accession>A0A5S6QLS1</accession>
<evidence type="ECO:0000313" key="9">
    <source>
        <dbReference type="WBParaSite" id="TMUE_2000008114.2"/>
    </source>
</evidence>
<dbReference type="Proteomes" id="UP000046395">
    <property type="component" value="Unassembled WGS sequence"/>
</dbReference>
<dbReference type="WBParaSite" id="TMUE_2000008114.1">
    <property type="protein sequence ID" value="TMUE_2000008114.1"/>
    <property type="gene ID" value="WBGene00302658"/>
</dbReference>
<evidence type="ECO:0000256" key="1">
    <source>
        <dbReference type="ARBA" id="ARBA00004123"/>
    </source>
</evidence>
<name>A0A5S6QLS1_TRIMR</name>
<keyword evidence="3" id="KW-0238">DNA-binding</keyword>
<dbReference type="STRING" id="70415.A0A5S6QLS1"/>
<reference evidence="7" key="1">
    <citation type="submission" date="2013-11" db="EMBL/GenBank/DDBJ databases">
        <authorList>
            <person name="Aslett M."/>
        </authorList>
    </citation>
    <scope>NUCLEOTIDE SEQUENCE [LARGE SCALE GENOMIC DNA]</scope>
    <source>
        <strain evidence="7">Edinburgh</strain>
    </source>
</reference>
<keyword evidence="5" id="KW-0539">Nucleus</keyword>
<evidence type="ECO:0000313" key="7">
    <source>
        <dbReference type="Proteomes" id="UP000046395"/>
    </source>
</evidence>
<keyword evidence="4" id="KW-0804">Transcription</keyword>
<evidence type="ECO:0000256" key="5">
    <source>
        <dbReference type="ARBA" id="ARBA00023242"/>
    </source>
</evidence>